<dbReference type="Proteomes" id="UP000297540">
    <property type="component" value="Unassembled WGS sequence"/>
</dbReference>
<keyword evidence="2" id="KW-1185">Reference proteome</keyword>
<accession>A0A4Y8S4I9</accession>
<protein>
    <submittedName>
        <fullName evidence="1">Uncharacterized protein</fullName>
    </submittedName>
</protein>
<evidence type="ECO:0000313" key="1">
    <source>
        <dbReference type="EMBL" id="TFF33377.1"/>
    </source>
</evidence>
<evidence type="ECO:0000313" key="2">
    <source>
        <dbReference type="Proteomes" id="UP000297540"/>
    </source>
</evidence>
<sequence>MCYAVYIATATPQPTTEFVEGVSKLCLSVPEAGELERLAGKFTLPHVYHVGADGGCSCGFSFQSQFYDDSKWPNSKASPPALLDLLNELTTHATVEYYCCWSGNEADPIQNYRILNSREMSLKENYFDLEEDEFIWFKPEKA</sequence>
<proteinExistence type="predicted"/>
<dbReference type="EMBL" id="SOZE01000047">
    <property type="protein sequence ID" value="TFF33377.1"/>
    <property type="molecule type" value="Genomic_DNA"/>
</dbReference>
<organism evidence="1 2">
    <name type="scientific">Mucilaginibacter psychrotolerans</name>
    <dbReference type="NCBI Taxonomy" id="1524096"/>
    <lineage>
        <taxon>Bacteria</taxon>
        <taxon>Pseudomonadati</taxon>
        <taxon>Bacteroidota</taxon>
        <taxon>Sphingobacteriia</taxon>
        <taxon>Sphingobacteriales</taxon>
        <taxon>Sphingobacteriaceae</taxon>
        <taxon>Mucilaginibacter</taxon>
    </lineage>
</organism>
<gene>
    <name evidence="1" type="ORF">E2R66_26325</name>
</gene>
<reference evidence="1 2" key="1">
    <citation type="journal article" date="2017" name="Int. J. Syst. Evol. Microbiol.">
        <title>Mucilaginibacterpsychrotolerans sp. nov., isolated from peatlands.</title>
        <authorList>
            <person name="Deng Y."/>
            <person name="Shen L."/>
            <person name="Xu B."/>
            <person name="Liu Y."/>
            <person name="Gu Z."/>
            <person name="Liu H."/>
            <person name="Zhou Y."/>
        </authorList>
    </citation>
    <scope>NUCLEOTIDE SEQUENCE [LARGE SCALE GENOMIC DNA]</scope>
    <source>
        <strain evidence="1 2">NH7-4</strain>
    </source>
</reference>
<dbReference type="OrthoDB" id="1494284at2"/>
<dbReference type="RefSeq" id="WP_133236472.1">
    <property type="nucleotide sequence ID" value="NZ_SOZE01000047.1"/>
</dbReference>
<dbReference type="AlphaFoldDB" id="A0A4Y8S4I9"/>
<comment type="caution">
    <text evidence="1">The sequence shown here is derived from an EMBL/GenBank/DDBJ whole genome shotgun (WGS) entry which is preliminary data.</text>
</comment>
<name>A0A4Y8S4I9_9SPHI</name>